<name>A0ABT9I653_9GAMM</name>
<evidence type="ECO:0000256" key="1">
    <source>
        <dbReference type="SAM" id="Phobius"/>
    </source>
</evidence>
<feature type="transmembrane region" description="Helical" evidence="1">
    <location>
        <begin position="125"/>
        <end position="150"/>
    </location>
</feature>
<dbReference type="Proteomes" id="UP001231109">
    <property type="component" value="Unassembled WGS sequence"/>
</dbReference>
<sequence length="228" mass="24691">MVFLASFDQQGIVMQSSYVNQQYKQNPLKFLIQLMDLNSFTTKLEKLDGAMYILTGIVTYRCLHHHEKQKINAAVLNLRSYDGPLFGHLFGIIGQLSANPYWYCWSLSDDELRQFFGVNDKAKSALSYIGVDVSGLITASGIAGALLAVYKGGIKAGLTNTATQATNYSLTKDVATAGKAGSNVAKSAAIAAACVTIFASVLLAMTSTNAKNAKRELMLRGLLNMDEI</sequence>
<keyword evidence="1" id="KW-0472">Membrane</keyword>
<organism evidence="2 3">
    <name type="scientific">Rheinheimera baltica</name>
    <dbReference type="NCBI Taxonomy" id="67576"/>
    <lineage>
        <taxon>Bacteria</taxon>
        <taxon>Pseudomonadati</taxon>
        <taxon>Pseudomonadota</taxon>
        <taxon>Gammaproteobacteria</taxon>
        <taxon>Chromatiales</taxon>
        <taxon>Chromatiaceae</taxon>
        <taxon>Rheinheimera</taxon>
    </lineage>
</organism>
<comment type="caution">
    <text evidence="2">The sequence shown here is derived from an EMBL/GenBank/DDBJ whole genome shotgun (WGS) entry which is preliminary data.</text>
</comment>
<keyword evidence="3" id="KW-1185">Reference proteome</keyword>
<gene>
    <name evidence="2" type="ORF">ORJ04_21335</name>
</gene>
<dbReference type="EMBL" id="JAPJDZ010000178">
    <property type="protein sequence ID" value="MDP5138495.1"/>
    <property type="molecule type" value="Genomic_DNA"/>
</dbReference>
<dbReference type="RefSeq" id="WP_305977616.1">
    <property type="nucleotide sequence ID" value="NZ_JAPJDZ010000178.1"/>
</dbReference>
<protein>
    <submittedName>
        <fullName evidence="2">Uncharacterized protein</fullName>
    </submittedName>
</protein>
<accession>A0ABT9I653</accession>
<keyword evidence="1" id="KW-1133">Transmembrane helix</keyword>
<evidence type="ECO:0000313" key="3">
    <source>
        <dbReference type="Proteomes" id="UP001231109"/>
    </source>
</evidence>
<feature type="transmembrane region" description="Helical" evidence="1">
    <location>
        <begin position="85"/>
        <end position="104"/>
    </location>
</feature>
<evidence type="ECO:0000313" key="2">
    <source>
        <dbReference type="EMBL" id="MDP5138495.1"/>
    </source>
</evidence>
<feature type="transmembrane region" description="Helical" evidence="1">
    <location>
        <begin position="188"/>
        <end position="210"/>
    </location>
</feature>
<proteinExistence type="predicted"/>
<reference evidence="2 3" key="1">
    <citation type="submission" date="2022-11" db="EMBL/GenBank/DDBJ databases">
        <title>Viruses from the air-sea interface of a natural surface slick.</title>
        <authorList>
            <person name="Rahlff J."/>
            <person name="Holmfeldt K."/>
        </authorList>
    </citation>
    <scope>NUCLEOTIDE SEQUENCE [LARGE SCALE GENOMIC DNA]</scope>
    <source>
        <strain evidence="2 3">SMS4</strain>
    </source>
</reference>
<keyword evidence="1" id="KW-0812">Transmembrane</keyword>